<comment type="similarity">
    <text evidence="3">Belongs to the TRAFAC class translation factor GTPase superfamily. Classic translation factor GTPase family. BipA subfamily.</text>
</comment>
<dbReference type="GO" id="GO:0005525">
    <property type="term" value="F:GTP binding"/>
    <property type="evidence" value="ECO:0007669"/>
    <property type="project" value="UniProtKB-UniRule"/>
</dbReference>
<reference evidence="5 6" key="1">
    <citation type="submission" date="2019-08" db="EMBL/GenBank/DDBJ databases">
        <title>In-depth cultivation of the pig gut microbiome towards novel bacterial diversity and tailored functional studies.</title>
        <authorList>
            <person name="Wylensek D."/>
            <person name="Hitch T.C.A."/>
            <person name="Clavel T."/>
        </authorList>
    </citation>
    <scope>NUCLEOTIDE SEQUENCE [LARGE SCALE GENOMIC DNA]</scope>
    <source>
        <strain evidence="5 6">SM-530-WT-4B</strain>
    </source>
</reference>
<evidence type="ECO:0000256" key="3">
    <source>
        <dbReference type="HAMAP-Rule" id="MF_00849"/>
    </source>
</evidence>
<dbReference type="InterPro" id="IPR042116">
    <property type="entry name" value="TypA/BipA_C"/>
</dbReference>
<dbReference type="SUPFAM" id="SSF52540">
    <property type="entry name" value="P-loop containing nucleoside triphosphate hydrolases"/>
    <property type="match status" value="1"/>
</dbReference>
<dbReference type="GO" id="GO:0000027">
    <property type="term" value="P:ribosomal large subunit assembly"/>
    <property type="evidence" value="ECO:0007669"/>
    <property type="project" value="UniProtKB-UniRule"/>
</dbReference>
<proteinExistence type="inferred from homology"/>
<dbReference type="SUPFAM" id="SSF50447">
    <property type="entry name" value="Translation proteins"/>
    <property type="match status" value="1"/>
</dbReference>
<dbReference type="FunFam" id="3.40.50.300:FF:000055">
    <property type="entry name" value="GTP-binding protein TypA"/>
    <property type="match status" value="1"/>
</dbReference>
<name>A0A6L5Y938_9BACT</name>
<dbReference type="FunFam" id="3.30.70.240:FF:000002">
    <property type="entry name" value="GTP-binding protein TypA"/>
    <property type="match status" value="1"/>
</dbReference>
<dbReference type="Gene3D" id="2.40.30.10">
    <property type="entry name" value="Translation factors"/>
    <property type="match status" value="1"/>
</dbReference>
<dbReference type="NCBIfam" id="TIGR01394">
    <property type="entry name" value="TypA_BipA"/>
    <property type="match status" value="1"/>
</dbReference>
<keyword evidence="3" id="KW-0694">RNA-binding</keyword>
<keyword evidence="3" id="KW-0690">Ribosome biogenesis</keyword>
<dbReference type="Pfam" id="PF00009">
    <property type="entry name" value="GTP_EFTU"/>
    <property type="match status" value="1"/>
</dbReference>
<dbReference type="InterPro" id="IPR035651">
    <property type="entry name" value="BipA_V"/>
</dbReference>
<dbReference type="SMART" id="SM00838">
    <property type="entry name" value="EFG_C"/>
    <property type="match status" value="1"/>
</dbReference>
<dbReference type="FunFam" id="2.40.50.250:FF:000001">
    <property type="entry name" value="GTP-binding protein TypA"/>
    <property type="match status" value="1"/>
</dbReference>
<dbReference type="CDD" id="cd01891">
    <property type="entry name" value="TypA_BipA"/>
    <property type="match status" value="1"/>
</dbReference>
<dbReference type="PANTHER" id="PTHR42908">
    <property type="entry name" value="TRANSLATION ELONGATION FACTOR-RELATED"/>
    <property type="match status" value="1"/>
</dbReference>
<comment type="catalytic activity">
    <reaction evidence="3">
        <text>GTP + H2O = GDP + phosphate + H(+)</text>
        <dbReference type="Rhea" id="RHEA:19669"/>
        <dbReference type="ChEBI" id="CHEBI:15377"/>
        <dbReference type="ChEBI" id="CHEBI:15378"/>
        <dbReference type="ChEBI" id="CHEBI:37565"/>
        <dbReference type="ChEBI" id="CHEBI:43474"/>
        <dbReference type="ChEBI" id="CHEBI:58189"/>
    </reaction>
</comment>
<dbReference type="Pfam" id="PF21018">
    <property type="entry name" value="BipA_C"/>
    <property type="match status" value="1"/>
</dbReference>
<keyword evidence="3" id="KW-0820">tRNA-binding</keyword>
<dbReference type="PROSITE" id="PS51722">
    <property type="entry name" value="G_TR_2"/>
    <property type="match status" value="1"/>
</dbReference>
<dbReference type="HAMAP" id="MF_00849">
    <property type="entry name" value="BipA"/>
    <property type="match status" value="1"/>
</dbReference>
<feature type="binding site" evidence="3">
    <location>
        <begin position="17"/>
        <end position="22"/>
    </location>
    <ligand>
        <name>GTP</name>
        <dbReference type="ChEBI" id="CHEBI:37565"/>
    </ligand>
</feature>
<dbReference type="EC" id="3.6.5.-" evidence="3"/>
<dbReference type="InterPro" id="IPR031157">
    <property type="entry name" value="G_TR_CS"/>
</dbReference>
<dbReference type="Gene3D" id="2.40.50.250">
    <property type="entry name" value="bipa protein"/>
    <property type="match status" value="1"/>
</dbReference>
<dbReference type="InterPro" id="IPR000640">
    <property type="entry name" value="EFG_V-like"/>
</dbReference>
<keyword evidence="1 3" id="KW-0547">Nucleotide-binding</keyword>
<dbReference type="SUPFAM" id="SSF54980">
    <property type="entry name" value="EF-G C-terminal domain-like"/>
    <property type="match status" value="2"/>
</dbReference>
<comment type="subunit">
    <text evidence="3">Monomer.</text>
</comment>
<dbReference type="InterPro" id="IPR027417">
    <property type="entry name" value="P-loop_NTPase"/>
</dbReference>
<evidence type="ECO:0000259" key="4">
    <source>
        <dbReference type="PROSITE" id="PS51722"/>
    </source>
</evidence>
<dbReference type="InterPro" id="IPR047041">
    <property type="entry name" value="BipA_GTP-bd_dom"/>
</dbReference>
<dbReference type="GO" id="GO:0003924">
    <property type="term" value="F:GTPase activity"/>
    <property type="evidence" value="ECO:0007669"/>
    <property type="project" value="UniProtKB-UniRule"/>
</dbReference>
<dbReference type="InterPro" id="IPR006298">
    <property type="entry name" value="BipA"/>
</dbReference>
<dbReference type="GO" id="GO:1990904">
    <property type="term" value="C:ribonucleoprotein complex"/>
    <property type="evidence" value="ECO:0007669"/>
    <property type="project" value="TreeGrafter"/>
</dbReference>
<dbReference type="Proteomes" id="UP000473699">
    <property type="component" value="Unassembled WGS sequence"/>
</dbReference>
<accession>A0A6L5Y938</accession>
<keyword evidence="3" id="KW-0963">Cytoplasm</keyword>
<dbReference type="InterPro" id="IPR035647">
    <property type="entry name" value="EFG_III/V"/>
</dbReference>
<dbReference type="PANTHER" id="PTHR42908:SF8">
    <property type="entry name" value="TR-TYPE G DOMAIN-CONTAINING PROTEIN"/>
    <property type="match status" value="1"/>
</dbReference>
<dbReference type="InterPro" id="IPR005225">
    <property type="entry name" value="Small_GTP-bd"/>
</dbReference>
<evidence type="ECO:0000256" key="1">
    <source>
        <dbReference type="ARBA" id="ARBA00022741"/>
    </source>
</evidence>
<keyword evidence="3" id="KW-0699">rRNA-binding</keyword>
<dbReference type="Gene3D" id="3.40.50.300">
    <property type="entry name" value="P-loop containing nucleotide triphosphate hydrolases"/>
    <property type="match status" value="1"/>
</dbReference>
<organism evidence="5 6">
    <name type="scientific">Pyramidobacter porci</name>
    <dbReference type="NCBI Taxonomy" id="2605789"/>
    <lineage>
        <taxon>Bacteria</taxon>
        <taxon>Thermotogati</taxon>
        <taxon>Synergistota</taxon>
        <taxon>Synergistia</taxon>
        <taxon>Synergistales</taxon>
        <taxon>Dethiosulfovibrionaceae</taxon>
        <taxon>Pyramidobacter</taxon>
    </lineage>
</organism>
<comment type="caution">
    <text evidence="5">The sequence shown here is derived from an EMBL/GenBank/DDBJ whole genome shotgun (WGS) entry which is preliminary data.</text>
</comment>
<dbReference type="InterPro" id="IPR047043">
    <property type="entry name" value="BipA_III"/>
</dbReference>
<dbReference type="PRINTS" id="PR00315">
    <property type="entry name" value="ELONGATNFCT"/>
</dbReference>
<dbReference type="CDD" id="cd03710">
    <property type="entry name" value="BipA_TypA_C"/>
    <property type="match status" value="1"/>
</dbReference>
<sequence>MYSVDKIRNLAIVAHIDHGKTTLIDSIFRGAHTFRENAQIAERVMDSGELERERGITITSKHCTVEWNGYLINIIDTPGHADFSGEVERVLSMVDSVLLLVDANEGPMPQTRYVLSRALAMGLKPIVVVNKVDRPAATPYQALEKTFDLFLELGATDEQADFPVLYGSGLAGWLVRDLEKDAHEEMDALFQTIVDRVPPPPATADKPFLMQVSTLAWNDYVGQIACGRVVAGTLHKNDTFVHSRTKWIDENDRKKGWETVSSNQEKAVHLWVTRGLERVEVDEVFAGDIVWLSGPKSISIGDTMASEALNGETLHPLDIEEPTVSMFFLVNNSPFAGRDGTPLTLRQLKARLERECQTNVALRVEDLGRPDGLKVSGRGELQMAILVEQMIREGSELCVSRPEVITKTDESGHLLEPIEQLIVDVPETYQGVVIEKLAGRKAEMVSMNNLSTGIVRMEFDIPTRGLLGYRNTFLTDTRGLGIMSSRFRGYDLWRGEVVSRNRGSMVSMDTGTATSYQLENLQERGVLFISPGTEVYAGEVIGEHSRPNDIPCNPTKRKAQTNYRSSTKEMGIHLDVPRTVILDRALEWIADDELVEATPKEVRIRKTILDMTERKKAEKIKNEI</sequence>
<feature type="domain" description="Tr-type G" evidence="4">
    <location>
        <begin position="5"/>
        <end position="201"/>
    </location>
</feature>
<dbReference type="RefSeq" id="WP_154527661.1">
    <property type="nucleotide sequence ID" value="NZ_VUNH01000001.1"/>
</dbReference>
<dbReference type="EMBL" id="VUNH01000001">
    <property type="protein sequence ID" value="MST54518.1"/>
    <property type="molecule type" value="Genomic_DNA"/>
</dbReference>
<dbReference type="GO" id="GO:0005829">
    <property type="term" value="C:cytosol"/>
    <property type="evidence" value="ECO:0007669"/>
    <property type="project" value="TreeGrafter"/>
</dbReference>
<dbReference type="InterPro" id="IPR000795">
    <property type="entry name" value="T_Tr_GTP-bd_dom"/>
</dbReference>
<dbReference type="GO" id="GO:0019843">
    <property type="term" value="F:rRNA binding"/>
    <property type="evidence" value="ECO:0007669"/>
    <property type="project" value="UniProtKB-KW"/>
</dbReference>
<dbReference type="PROSITE" id="PS00301">
    <property type="entry name" value="G_TR_1"/>
    <property type="match status" value="1"/>
</dbReference>
<dbReference type="NCBIfam" id="TIGR00231">
    <property type="entry name" value="small_GTP"/>
    <property type="match status" value="1"/>
</dbReference>
<dbReference type="Gene3D" id="3.30.70.870">
    <property type="entry name" value="Elongation Factor G (Translational Gtpase), domain 3"/>
    <property type="match status" value="1"/>
</dbReference>
<dbReference type="FunFam" id="3.30.70.870:FF:000003">
    <property type="entry name" value="GTP-binding protein TypA"/>
    <property type="match status" value="1"/>
</dbReference>
<dbReference type="InterPro" id="IPR009000">
    <property type="entry name" value="Transl_B-barrel_sf"/>
</dbReference>
<comment type="subcellular location">
    <subcellularLocation>
        <location evidence="3">Cytoplasm</location>
    </subcellularLocation>
    <text evidence="3">Binds to ribosomes.</text>
</comment>
<dbReference type="CDD" id="cd16263">
    <property type="entry name" value="BipA_III"/>
    <property type="match status" value="1"/>
</dbReference>
<keyword evidence="3" id="KW-0378">Hydrolase</keyword>
<dbReference type="Pfam" id="PF00679">
    <property type="entry name" value="EFG_C"/>
    <property type="match status" value="1"/>
</dbReference>
<dbReference type="InterPro" id="IPR048876">
    <property type="entry name" value="BipA_C"/>
</dbReference>
<protein>
    <recommendedName>
        <fullName evidence="3">Large ribosomal subunit assembly factor BipA</fullName>
        <ecNumber evidence="3">3.6.5.-</ecNumber>
    </recommendedName>
    <alternativeName>
        <fullName evidence="3">GTP-binding protein BipA</fullName>
    </alternativeName>
</protein>
<dbReference type="AlphaFoldDB" id="A0A6L5Y938"/>
<dbReference type="GO" id="GO:0043022">
    <property type="term" value="F:ribosome binding"/>
    <property type="evidence" value="ECO:0007669"/>
    <property type="project" value="UniProtKB-UniRule"/>
</dbReference>
<evidence type="ECO:0000256" key="2">
    <source>
        <dbReference type="ARBA" id="ARBA00023134"/>
    </source>
</evidence>
<keyword evidence="6" id="KW-1185">Reference proteome</keyword>
<dbReference type="InterPro" id="IPR053905">
    <property type="entry name" value="EF-G-like_DII"/>
</dbReference>
<dbReference type="GO" id="GO:0000049">
    <property type="term" value="F:tRNA binding"/>
    <property type="evidence" value="ECO:0007669"/>
    <property type="project" value="UniProtKB-KW"/>
</dbReference>
<keyword evidence="2 3" id="KW-0342">GTP-binding</keyword>
<feature type="binding site" evidence="3">
    <location>
        <begin position="130"/>
        <end position="133"/>
    </location>
    <ligand>
        <name>GTP</name>
        <dbReference type="ChEBI" id="CHEBI:37565"/>
    </ligand>
</feature>
<comment type="function">
    <text evidence="3">A 50S ribosomal subunit assembly protein with GTPase activity, required for 50S subunit assembly at low temperatures, may also play a role in translation. Binds GTP and analogs. Binds the 70S ribosome between the 30S and 50S subunits, in a similar position as ribosome-bound EF-G; it contacts a number of ribosomal proteins, both rRNAs and the A-site tRNA.</text>
</comment>
<evidence type="ECO:0000313" key="5">
    <source>
        <dbReference type="EMBL" id="MST54518.1"/>
    </source>
</evidence>
<dbReference type="Pfam" id="PF22042">
    <property type="entry name" value="EF-G_D2"/>
    <property type="match status" value="1"/>
</dbReference>
<gene>
    <name evidence="5" type="primary">typA</name>
    <name evidence="3" type="synonym">bipA</name>
    <name evidence="5" type="ORF">FYJ74_00400</name>
</gene>
<evidence type="ECO:0000313" key="6">
    <source>
        <dbReference type="Proteomes" id="UP000473699"/>
    </source>
</evidence>
<dbReference type="Gene3D" id="3.30.70.240">
    <property type="match status" value="1"/>
</dbReference>